<dbReference type="GO" id="GO:0042245">
    <property type="term" value="P:RNA repair"/>
    <property type="evidence" value="ECO:0007669"/>
    <property type="project" value="TreeGrafter"/>
</dbReference>
<evidence type="ECO:0000256" key="7">
    <source>
        <dbReference type="ARBA" id="ARBA00023211"/>
    </source>
</evidence>
<dbReference type="GO" id="GO:0003909">
    <property type="term" value="F:DNA ligase activity"/>
    <property type="evidence" value="ECO:0007669"/>
    <property type="project" value="TreeGrafter"/>
</dbReference>
<keyword evidence="6" id="KW-0342">GTP-binding</keyword>
<dbReference type="PANTHER" id="PTHR43749:SF2">
    <property type="entry name" value="RNA-SPLICING LIGASE RTCB"/>
    <property type="match status" value="1"/>
</dbReference>
<keyword evidence="7" id="KW-0464">Manganese</keyword>
<gene>
    <name evidence="9" type="ORF">LCGC14_1591740</name>
</gene>
<dbReference type="SUPFAM" id="SSF103365">
    <property type="entry name" value="Hypothetical protein PH1602"/>
    <property type="match status" value="1"/>
</dbReference>
<dbReference type="InterPro" id="IPR036025">
    <property type="entry name" value="RtcB-like_sf"/>
</dbReference>
<keyword evidence="3" id="KW-0436">Ligase</keyword>
<dbReference type="AlphaFoldDB" id="A0A0F9IDP5"/>
<comment type="cofactor">
    <cofactor evidence="1">
        <name>Mn(2+)</name>
        <dbReference type="ChEBI" id="CHEBI:29035"/>
    </cofactor>
</comment>
<dbReference type="GO" id="GO:0005525">
    <property type="term" value="F:GTP binding"/>
    <property type="evidence" value="ECO:0007669"/>
    <property type="project" value="UniProtKB-KW"/>
</dbReference>
<protein>
    <recommendedName>
        <fullName evidence="2">3'-phosphate/5'-hydroxy nucleic acid ligase</fullName>
        <ecNumber evidence="2">6.5.1.8</ecNumber>
    </recommendedName>
</protein>
<evidence type="ECO:0000313" key="9">
    <source>
        <dbReference type="EMBL" id="KKM25756.1"/>
    </source>
</evidence>
<reference evidence="9" key="1">
    <citation type="journal article" date="2015" name="Nature">
        <title>Complex archaea that bridge the gap between prokaryotes and eukaryotes.</title>
        <authorList>
            <person name="Spang A."/>
            <person name="Saw J.H."/>
            <person name="Jorgensen S.L."/>
            <person name="Zaremba-Niedzwiedzka K."/>
            <person name="Martijn J."/>
            <person name="Lind A.E."/>
            <person name="van Eijk R."/>
            <person name="Schleper C."/>
            <person name="Guy L."/>
            <person name="Ettema T.J."/>
        </authorList>
    </citation>
    <scope>NUCLEOTIDE SEQUENCE</scope>
</reference>
<dbReference type="GO" id="GO:0030145">
    <property type="term" value="F:manganese ion binding"/>
    <property type="evidence" value="ECO:0007669"/>
    <property type="project" value="TreeGrafter"/>
</dbReference>
<evidence type="ECO:0000256" key="4">
    <source>
        <dbReference type="ARBA" id="ARBA00022723"/>
    </source>
</evidence>
<evidence type="ECO:0000256" key="8">
    <source>
        <dbReference type="ARBA" id="ARBA00047746"/>
    </source>
</evidence>
<dbReference type="EMBL" id="LAZR01012648">
    <property type="protein sequence ID" value="KKM25756.1"/>
    <property type="molecule type" value="Genomic_DNA"/>
</dbReference>
<evidence type="ECO:0000256" key="3">
    <source>
        <dbReference type="ARBA" id="ARBA00022598"/>
    </source>
</evidence>
<sequence>MIKLQGQYNEALVMTDYPDETTIAQIILLLNQPWIKGSLVRIMADAHAGKGCVVGYTQTLNGTVVPNLVGVDIGCGIYSYKLFHKDTRKIDFQKLDDHIRANIPSGMSVRTKPNRPSAGATQQIQRLCNKLEIDSGRVFKSLGTLGGGNHFIEVGEDPMGYYWFTVHSGSRNFGLKTAEYHQDKAKKFIEDSHIRGIPRGLEYLPMEYGGREYLTDMGTAQYFADLNREFMALEIFRFFDLEADHHNHKSIKSVHNYIDFNDSIVRKGAISANQGEQCVIPFNMRDGIAVCRGKGSKKWNNSAPHGAGRIMSRSKAKQELTLDEYITTMKGIWSSCVHQSTLDEAPMAYKDMNEIIEFMTETVEVLYLIKPVYNFKAS</sequence>
<comment type="caution">
    <text evidence="9">The sequence shown here is derived from an EMBL/GenBank/DDBJ whole genome shotgun (WGS) entry which is preliminary data.</text>
</comment>
<dbReference type="InterPro" id="IPR052915">
    <property type="entry name" value="RtcB-like"/>
</dbReference>
<evidence type="ECO:0000256" key="6">
    <source>
        <dbReference type="ARBA" id="ARBA00023134"/>
    </source>
</evidence>
<dbReference type="Pfam" id="PF01139">
    <property type="entry name" value="RtcB"/>
    <property type="match status" value="2"/>
</dbReference>
<comment type="catalytic activity">
    <reaction evidence="8">
        <text>a 3'-end 3'-phospho-ribonucleotide-RNA + a 5'-end dephospho-ribonucleoside-RNA + GTP = a ribonucleotidyl-ribonucleotide-RNA + GMP + diphosphate</text>
        <dbReference type="Rhea" id="RHEA:68076"/>
        <dbReference type="Rhea" id="RHEA-COMP:10463"/>
        <dbReference type="Rhea" id="RHEA-COMP:13936"/>
        <dbReference type="Rhea" id="RHEA-COMP:17355"/>
        <dbReference type="ChEBI" id="CHEBI:33019"/>
        <dbReference type="ChEBI" id="CHEBI:37565"/>
        <dbReference type="ChEBI" id="CHEBI:58115"/>
        <dbReference type="ChEBI" id="CHEBI:83062"/>
        <dbReference type="ChEBI" id="CHEBI:138284"/>
        <dbReference type="ChEBI" id="CHEBI:173118"/>
        <dbReference type="EC" id="6.5.1.8"/>
    </reaction>
</comment>
<evidence type="ECO:0000256" key="2">
    <source>
        <dbReference type="ARBA" id="ARBA00012726"/>
    </source>
</evidence>
<proteinExistence type="predicted"/>
<dbReference type="InterPro" id="IPR001233">
    <property type="entry name" value="RtcB"/>
</dbReference>
<organism evidence="9">
    <name type="scientific">marine sediment metagenome</name>
    <dbReference type="NCBI Taxonomy" id="412755"/>
    <lineage>
        <taxon>unclassified sequences</taxon>
        <taxon>metagenomes</taxon>
        <taxon>ecological metagenomes</taxon>
    </lineage>
</organism>
<dbReference type="GO" id="GO:0006281">
    <property type="term" value="P:DNA repair"/>
    <property type="evidence" value="ECO:0007669"/>
    <property type="project" value="TreeGrafter"/>
</dbReference>
<dbReference type="PANTHER" id="PTHR43749">
    <property type="entry name" value="RNA-SPLICING LIGASE RTCB"/>
    <property type="match status" value="1"/>
</dbReference>
<dbReference type="Gene3D" id="3.90.1860.10">
    <property type="entry name" value="tRNA-splicing ligase RtcB"/>
    <property type="match status" value="1"/>
</dbReference>
<evidence type="ECO:0000256" key="1">
    <source>
        <dbReference type="ARBA" id="ARBA00001936"/>
    </source>
</evidence>
<accession>A0A0F9IDP5</accession>
<dbReference type="GO" id="GO:0170057">
    <property type="term" value="F:RNA ligase (GTP) activity"/>
    <property type="evidence" value="ECO:0007669"/>
    <property type="project" value="UniProtKB-EC"/>
</dbReference>
<keyword evidence="5" id="KW-0547">Nucleotide-binding</keyword>
<evidence type="ECO:0000256" key="5">
    <source>
        <dbReference type="ARBA" id="ARBA00022741"/>
    </source>
</evidence>
<keyword evidence="4" id="KW-0479">Metal-binding</keyword>
<dbReference type="GO" id="GO:0006396">
    <property type="term" value="P:RNA processing"/>
    <property type="evidence" value="ECO:0007669"/>
    <property type="project" value="InterPro"/>
</dbReference>
<name>A0A0F9IDP5_9ZZZZ</name>
<dbReference type="EC" id="6.5.1.8" evidence="2"/>